<dbReference type="InterPro" id="IPR025851">
    <property type="entry name" value="SUKH-4"/>
</dbReference>
<proteinExistence type="predicted"/>
<reference evidence="2 3" key="1">
    <citation type="submission" date="2015-01" db="EMBL/GenBank/DDBJ databases">
        <title>Enhanced salinomycin production by adjusting the supply of polyketide extender units in Streptomyce albus DSM 41398.</title>
        <authorList>
            <person name="Lu C."/>
        </authorList>
    </citation>
    <scope>NUCLEOTIDE SEQUENCE [LARGE SCALE GENOMIC DNA]</scope>
    <source>
        <strain evidence="3">ATCC 21838 / DSM 41398 / FERM P-419 / JCM 4703 / NBRC 107858</strain>
    </source>
</reference>
<evidence type="ECO:0000256" key="1">
    <source>
        <dbReference type="SAM" id="MobiDB-lite"/>
    </source>
</evidence>
<dbReference type="EMBL" id="CP010519">
    <property type="protein sequence ID" value="AJE82862.1"/>
    <property type="molecule type" value="Genomic_DNA"/>
</dbReference>
<evidence type="ECO:0000313" key="3">
    <source>
        <dbReference type="Proteomes" id="UP000031523"/>
    </source>
</evidence>
<dbReference type="AlphaFoldDB" id="A0A0B5EXP2"/>
<feature type="compositionally biased region" description="Low complexity" evidence="1">
    <location>
        <begin position="1"/>
        <end position="42"/>
    </location>
</feature>
<keyword evidence="3" id="KW-1185">Reference proteome</keyword>
<dbReference type="Proteomes" id="UP000031523">
    <property type="component" value="Chromosome"/>
</dbReference>
<feature type="region of interest" description="Disordered" evidence="1">
    <location>
        <begin position="1"/>
        <end position="49"/>
    </location>
</feature>
<gene>
    <name evidence="2" type="ORF">SLNWT_2486</name>
</gene>
<dbReference type="Pfam" id="PF14435">
    <property type="entry name" value="SUKH-4"/>
    <property type="match status" value="1"/>
</dbReference>
<feature type="region of interest" description="Disordered" evidence="1">
    <location>
        <begin position="174"/>
        <end position="194"/>
    </location>
</feature>
<protein>
    <submittedName>
        <fullName evidence="2">Uncharacterized protein</fullName>
    </submittedName>
</protein>
<evidence type="ECO:0000313" key="2">
    <source>
        <dbReference type="EMBL" id="AJE82862.1"/>
    </source>
</evidence>
<dbReference type="KEGG" id="sals:SLNWT_2486"/>
<name>A0A0B5EXP2_STRA4</name>
<accession>A0A0B5EXP2</accession>
<sequence length="243" mass="24959">MGPAVDGTGTGPATDGTGAGPATDGTGAGPATDGTGAGPAADRIGGSAPSESFLPCLTRAFARSRARGWLSASGAGLILDLPERLLAEEFGPGRVMRFEDVDFPAALRHAPTRRFLRDLGLPEDVHPFHLDTELPLPTLTQFHAEPDFEEYASPALPAQADALVRLGRLAHHGTGVRGTGNRGLGPSADPGSERGVHLVVDGGTGALLAWRPDSGALTPLHADVSTLAFALWLRQLESATAVA</sequence>
<organism evidence="2 3">
    <name type="scientific">Streptomyces albus (strain ATCC 21838 / DSM 41398 / FERM P-419 / JCM 4703 / NBRC 107858)</name>
    <dbReference type="NCBI Taxonomy" id="1081613"/>
    <lineage>
        <taxon>Bacteria</taxon>
        <taxon>Bacillati</taxon>
        <taxon>Actinomycetota</taxon>
        <taxon>Actinomycetes</taxon>
        <taxon>Kitasatosporales</taxon>
        <taxon>Streptomycetaceae</taxon>
        <taxon>Streptomyces</taxon>
    </lineage>
</organism>